<keyword evidence="1" id="KW-0804">Transcription</keyword>
<name>A0A0F9UDB6_9ZZZZ</name>
<evidence type="ECO:0000256" key="1">
    <source>
        <dbReference type="ARBA" id="ARBA00023163"/>
    </source>
</evidence>
<evidence type="ECO:0000259" key="3">
    <source>
        <dbReference type="PROSITE" id="PS51913"/>
    </source>
</evidence>
<accession>A0A0F9UDB6</accession>
<gene>
    <name evidence="4" type="ORF">LCGC14_0235050</name>
</gene>
<feature type="compositionally biased region" description="Basic and acidic residues" evidence="2">
    <location>
        <begin position="80"/>
        <end position="106"/>
    </location>
</feature>
<sequence>MTDDERTAYIEACPAFGLDEKGESAFDMSTEECQLCEQQDRNTHNACWEEWKQANPPQAQEVGEPQVKMTVEDNGAEIPEAPKPEKEKQEMAETEKKTKVVKETKEKKMSQLDAAVVILGEADGPLNCKEMVSRMAEKGLWSSPKGKTPAATVNAAIIREINKKGDESRFRKVSRGMFSLNG</sequence>
<proteinExistence type="predicted"/>
<organism evidence="4">
    <name type="scientific">marine sediment metagenome</name>
    <dbReference type="NCBI Taxonomy" id="412755"/>
    <lineage>
        <taxon>unclassified sequences</taxon>
        <taxon>metagenomes</taxon>
        <taxon>ecological metagenomes</taxon>
    </lineage>
</organism>
<feature type="region of interest" description="Disordered" evidence="2">
    <location>
        <begin position="76"/>
        <end position="106"/>
    </location>
</feature>
<dbReference type="PROSITE" id="PS51913">
    <property type="entry name" value="HTH_HARE"/>
    <property type="match status" value="1"/>
</dbReference>
<dbReference type="Pfam" id="PF05066">
    <property type="entry name" value="HARE-HTH"/>
    <property type="match status" value="1"/>
</dbReference>
<feature type="domain" description="HTH HARE-type" evidence="3">
    <location>
        <begin position="109"/>
        <end position="182"/>
    </location>
</feature>
<dbReference type="AlphaFoldDB" id="A0A0F9UDB6"/>
<protein>
    <recommendedName>
        <fullName evidence="3">HTH HARE-type domain-containing protein</fullName>
    </recommendedName>
</protein>
<evidence type="ECO:0000256" key="2">
    <source>
        <dbReference type="SAM" id="MobiDB-lite"/>
    </source>
</evidence>
<dbReference type="GO" id="GO:0006355">
    <property type="term" value="P:regulation of DNA-templated transcription"/>
    <property type="evidence" value="ECO:0007669"/>
    <property type="project" value="InterPro"/>
</dbReference>
<reference evidence="4" key="1">
    <citation type="journal article" date="2015" name="Nature">
        <title>Complex archaea that bridge the gap between prokaryotes and eukaryotes.</title>
        <authorList>
            <person name="Spang A."/>
            <person name="Saw J.H."/>
            <person name="Jorgensen S.L."/>
            <person name="Zaremba-Niedzwiedzka K."/>
            <person name="Martijn J."/>
            <person name="Lind A.E."/>
            <person name="van Eijk R."/>
            <person name="Schleper C."/>
            <person name="Guy L."/>
            <person name="Ettema T.J."/>
        </authorList>
    </citation>
    <scope>NUCLEOTIDE SEQUENCE</scope>
</reference>
<dbReference type="EMBL" id="LAZR01000116">
    <property type="protein sequence ID" value="KKN89659.1"/>
    <property type="molecule type" value="Genomic_DNA"/>
</dbReference>
<comment type="caution">
    <text evidence="4">The sequence shown here is derived from an EMBL/GenBank/DDBJ whole genome shotgun (WGS) entry which is preliminary data.</text>
</comment>
<dbReference type="InterPro" id="IPR007759">
    <property type="entry name" value="Asxl_HARE-HTH"/>
</dbReference>
<evidence type="ECO:0000313" key="4">
    <source>
        <dbReference type="EMBL" id="KKN89659.1"/>
    </source>
</evidence>